<gene>
    <name evidence="1" type="ORF">EUTSA_v10002724mg</name>
</gene>
<accession>V4KIF0</accession>
<dbReference type="Gramene" id="ESQ37605">
    <property type="protein sequence ID" value="ESQ37605"/>
    <property type="gene ID" value="EUTSA_v10002724mg"/>
</dbReference>
<evidence type="ECO:0000313" key="1">
    <source>
        <dbReference type="EMBL" id="ESQ37605.1"/>
    </source>
</evidence>
<proteinExistence type="predicted"/>
<dbReference type="AlphaFoldDB" id="V4KIF0"/>
<keyword evidence="2" id="KW-1185">Reference proteome</keyword>
<dbReference type="EMBL" id="KI517609">
    <property type="protein sequence ID" value="ESQ37605.1"/>
    <property type="molecule type" value="Genomic_DNA"/>
</dbReference>
<reference evidence="1 2" key="1">
    <citation type="journal article" date="2013" name="Front. Plant Sci.">
        <title>The Reference Genome of the Halophytic Plant Eutrema salsugineum.</title>
        <authorList>
            <person name="Yang R."/>
            <person name="Jarvis D.E."/>
            <person name="Chen H."/>
            <person name="Beilstein M.A."/>
            <person name="Grimwood J."/>
            <person name="Jenkins J."/>
            <person name="Shu S."/>
            <person name="Prochnik S."/>
            <person name="Xin M."/>
            <person name="Ma C."/>
            <person name="Schmutz J."/>
            <person name="Wing R.A."/>
            <person name="Mitchell-Olds T."/>
            <person name="Schumaker K.S."/>
            <person name="Wang X."/>
        </authorList>
    </citation>
    <scope>NUCLEOTIDE SEQUENCE [LARGE SCALE GENOMIC DNA]</scope>
</reference>
<dbReference type="OMA" id="ARWEIMK"/>
<protein>
    <submittedName>
        <fullName evidence="1">Uncharacterized protein</fullName>
    </submittedName>
</protein>
<name>V4KIF0_EUTSA</name>
<dbReference type="Proteomes" id="UP000030689">
    <property type="component" value="Unassembled WGS sequence"/>
</dbReference>
<dbReference type="KEGG" id="eus:EUTSA_v10002724mg"/>
<dbReference type="OrthoDB" id="1114289at2759"/>
<organism evidence="1 2">
    <name type="scientific">Eutrema salsugineum</name>
    <name type="common">Saltwater cress</name>
    <name type="synonym">Sisymbrium salsugineum</name>
    <dbReference type="NCBI Taxonomy" id="72664"/>
    <lineage>
        <taxon>Eukaryota</taxon>
        <taxon>Viridiplantae</taxon>
        <taxon>Streptophyta</taxon>
        <taxon>Embryophyta</taxon>
        <taxon>Tracheophyta</taxon>
        <taxon>Spermatophyta</taxon>
        <taxon>Magnoliopsida</taxon>
        <taxon>eudicotyledons</taxon>
        <taxon>Gunneridae</taxon>
        <taxon>Pentapetalae</taxon>
        <taxon>rosids</taxon>
        <taxon>malvids</taxon>
        <taxon>Brassicales</taxon>
        <taxon>Brassicaceae</taxon>
        <taxon>Eutremeae</taxon>
        <taxon>Eutrema</taxon>
    </lineage>
</organism>
<evidence type="ECO:0000313" key="2">
    <source>
        <dbReference type="Proteomes" id="UP000030689"/>
    </source>
</evidence>
<sequence length="129" mass="14392">MDSVKATSAMLEKENVSLKEDLLAAHKENSSLKEDLMFSANRATVVARWEIMKEWKDGKAEEWDLSAAEEEYREVKTIDIRIQGLSPPVFEAPVRARITSKVAGYDVFMTYVAEIGSGDLVPLEPEAAT</sequence>